<dbReference type="Gramene" id="TKW18514">
    <property type="protein sequence ID" value="TKW18514"/>
    <property type="gene ID" value="SEVIR_5G435766v2"/>
</dbReference>
<evidence type="ECO:0000313" key="2">
    <source>
        <dbReference type="Proteomes" id="UP000298652"/>
    </source>
</evidence>
<reference evidence="1" key="1">
    <citation type="submission" date="2019-03" db="EMBL/GenBank/DDBJ databases">
        <title>WGS assembly of Setaria viridis.</title>
        <authorList>
            <person name="Huang P."/>
            <person name="Jenkins J."/>
            <person name="Grimwood J."/>
            <person name="Barry K."/>
            <person name="Healey A."/>
            <person name="Mamidi S."/>
            <person name="Sreedasyam A."/>
            <person name="Shu S."/>
            <person name="Feldman M."/>
            <person name="Wu J."/>
            <person name="Yu Y."/>
            <person name="Chen C."/>
            <person name="Johnson J."/>
            <person name="Rokhsar D."/>
            <person name="Baxter I."/>
            <person name="Schmutz J."/>
            <person name="Brutnell T."/>
            <person name="Kellogg E."/>
        </authorList>
    </citation>
    <scope>NUCLEOTIDE SEQUENCE [LARGE SCALE GENOMIC DNA]</scope>
</reference>
<protein>
    <submittedName>
        <fullName evidence="1">Uncharacterized protein</fullName>
    </submittedName>
</protein>
<gene>
    <name evidence="1" type="ORF">SEVIR_5G435766v2</name>
</gene>
<keyword evidence="2" id="KW-1185">Reference proteome</keyword>
<evidence type="ECO:0000313" key="1">
    <source>
        <dbReference type="EMBL" id="TKW18514.1"/>
    </source>
</evidence>
<accession>A0A4U6UTI9</accession>
<organism evidence="1 2">
    <name type="scientific">Setaria viridis</name>
    <name type="common">Green bristlegrass</name>
    <name type="synonym">Setaria italica subsp. viridis</name>
    <dbReference type="NCBI Taxonomy" id="4556"/>
    <lineage>
        <taxon>Eukaryota</taxon>
        <taxon>Viridiplantae</taxon>
        <taxon>Streptophyta</taxon>
        <taxon>Embryophyta</taxon>
        <taxon>Tracheophyta</taxon>
        <taxon>Spermatophyta</taxon>
        <taxon>Magnoliopsida</taxon>
        <taxon>Liliopsida</taxon>
        <taxon>Poales</taxon>
        <taxon>Poaceae</taxon>
        <taxon>PACMAD clade</taxon>
        <taxon>Panicoideae</taxon>
        <taxon>Panicodae</taxon>
        <taxon>Paniceae</taxon>
        <taxon>Cenchrinae</taxon>
        <taxon>Setaria</taxon>
    </lineage>
</organism>
<proteinExistence type="predicted"/>
<dbReference type="AlphaFoldDB" id="A0A4U6UTI9"/>
<dbReference type="EMBL" id="CM016556">
    <property type="protein sequence ID" value="TKW18514.1"/>
    <property type="molecule type" value="Genomic_DNA"/>
</dbReference>
<dbReference type="Proteomes" id="UP000298652">
    <property type="component" value="Chromosome 5"/>
</dbReference>
<sequence length="31" mass="3540">MIDAKQMYCSILYQVYLFVCPSDICNGHGIN</sequence>
<name>A0A4U6UTI9_SETVI</name>